<dbReference type="EMBL" id="JACJID010000004">
    <property type="protein sequence ID" value="MBA8927959.1"/>
    <property type="molecule type" value="Genomic_DNA"/>
</dbReference>
<accession>A0ABR6BM44</accession>
<dbReference type="Proteomes" id="UP000517916">
    <property type="component" value="Unassembled WGS sequence"/>
</dbReference>
<dbReference type="PROSITE" id="PS51186">
    <property type="entry name" value="GNAT"/>
    <property type="match status" value="1"/>
</dbReference>
<organism evidence="2 3">
    <name type="scientific">Kutzneria viridogrisea</name>
    <dbReference type="NCBI Taxonomy" id="47990"/>
    <lineage>
        <taxon>Bacteria</taxon>
        <taxon>Bacillati</taxon>
        <taxon>Actinomycetota</taxon>
        <taxon>Actinomycetes</taxon>
        <taxon>Pseudonocardiales</taxon>
        <taxon>Pseudonocardiaceae</taxon>
        <taxon>Kutzneria</taxon>
    </lineage>
</organism>
<dbReference type="Gene3D" id="3.40.630.30">
    <property type="match status" value="1"/>
</dbReference>
<proteinExistence type="predicted"/>
<dbReference type="PANTHER" id="PTHR43441">
    <property type="entry name" value="RIBOSOMAL-PROTEIN-SERINE ACETYLTRANSFERASE"/>
    <property type="match status" value="1"/>
</dbReference>
<name>A0ABR6BM44_9PSEU</name>
<dbReference type="SUPFAM" id="SSF55729">
    <property type="entry name" value="Acyl-CoA N-acyltransferases (Nat)"/>
    <property type="match status" value="1"/>
</dbReference>
<dbReference type="PANTHER" id="PTHR43441:SF10">
    <property type="entry name" value="ACETYLTRANSFERASE"/>
    <property type="match status" value="1"/>
</dbReference>
<gene>
    <name evidence="2" type="ORF">BC739_005176</name>
</gene>
<reference evidence="2 3" key="1">
    <citation type="submission" date="2020-08" db="EMBL/GenBank/DDBJ databases">
        <title>Genomic Encyclopedia of Archaeal and Bacterial Type Strains, Phase II (KMG-II): from individual species to whole genera.</title>
        <authorList>
            <person name="Goeker M."/>
        </authorList>
    </citation>
    <scope>NUCLEOTIDE SEQUENCE [LARGE SCALE GENOMIC DNA]</scope>
    <source>
        <strain evidence="2 3">DSM 43850</strain>
    </source>
</reference>
<dbReference type="InterPro" id="IPR000182">
    <property type="entry name" value="GNAT_dom"/>
</dbReference>
<dbReference type="RefSeq" id="WP_025356942.1">
    <property type="nucleotide sequence ID" value="NZ_BAAABQ010000023.1"/>
</dbReference>
<dbReference type="InterPro" id="IPR051908">
    <property type="entry name" value="Ribosomal_N-acetyltransferase"/>
</dbReference>
<evidence type="ECO:0000313" key="3">
    <source>
        <dbReference type="Proteomes" id="UP000517916"/>
    </source>
</evidence>
<keyword evidence="3" id="KW-1185">Reference proteome</keyword>
<evidence type="ECO:0000259" key="1">
    <source>
        <dbReference type="PROSITE" id="PS51186"/>
    </source>
</evidence>
<evidence type="ECO:0000313" key="2">
    <source>
        <dbReference type="EMBL" id="MBA8927959.1"/>
    </source>
</evidence>
<protein>
    <submittedName>
        <fullName evidence="2">RimJ/RimL family protein N-acetyltransferase</fullName>
    </submittedName>
</protein>
<comment type="caution">
    <text evidence="2">The sequence shown here is derived from an EMBL/GenBank/DDBJ whole genome shotgun (WGS) entry which is preliminary data.</text>
</comment>
<dbReference type="Pfam" id="PF13302">
    <property type="entry name" value="Acetyltransf_3"/>
    <property type="match status" value="1"/>
</dbReference>
<feature type="domain" description="N-acetyltransferase" evidence="1">
    <location>
        <begin position="36"/>
        <end position="206"/>
    </location>
</feature>
<sequence length="222" mass="24285">MGTLRWLAGAVRRRLFPEHPGWPVVLGPVRDNGRQVALRPVAPDDAAAWVQALLTDQDAVRPWWPSDPRPWHERITERAWREQCESSLRPARRGQALPFAVTVDGAFAGQLTLDRVDRAQGCAEIGMWLCAAHRGAGVATAAVGMLLHHAFDVLGLQRVVAPIAVGNTAAAAGAARVGFRQEGVMRDYLHVGGRWTDHVLWAVVRSDPIAGREVARQRTPVS</sequence>
<dbReference type="InterPro" id="IPR016181">
    <property type="entry name" value="Acyl_CoA_acyltransferase"/>
</dbReference>